<evidence type="ECO:0000313" key="3">
    <source>
        <dbReference type="EMBL" id="KAA6381621.1"/>
    </source>
</evidence>
<dbReference type="InterPro" id="IPR042228">
    <property type="entry name" value="Dynein_linker_3"/>
</dbReference>
<feature type="domain" description="Dynein heavy chain linker" evidence="2">
    <location>
        <begin position="38"/>
        <end position="141"/>
    </location>
</feature>
<comment type="caution">
    <text evidence="3">The sequence shown here is derived from an EMBL/GenBank/DDBJ whole genome shotgun (WGS) entry which is preliminary data.</text>
</comment>
<reference evidence="3 4" key="1">
    <citation type="submission" date="2019-03" db="EMBL/GenBank/DDBJ databases">
        <title>Single cell metagenomics reveals metabolic interactions within the superorganism composed of flagellate Streblomastix strix and complex community of Bacteroidetes bacteria on its surface.</title>
        <authorList>
            <person name="Treitli S.C."/>
            <person name="Kolisko M."/>
            <person name="Husnik F."/>
            <person name="Keeling P."/>
            <person name="Hampl V."/>
        </authorList>
    </citation>
    <scope>NUCLEOTIDE SEQUENCE [LARGE SCALE GENOMIC DNA]</scope>
    <source>
        <strain evidence="3">ST1C</strain>
    </source>
</reference>
<proteinExistence type="predicted"/>
<dbReference type="InterPro" id="IPR013602">
    <property type="entry name" value="Dynein_heavy_linker"/>
</dbReference>
<dbReference type="GO" id="GO:0045505">
    <property type="term" value="F:dynein intermediate chain binding"/>
    <property type="evidence" value="ECO:0007669"/>
    <property type="project" value="InterPro"/>
</dbReference>
<dbReference type="GO" id="GO:0051959">
    <property type="term" value="F:dynein light intermediate chain binding"/>
    <property type="evidence" value="ECO:0007669"/>
    <property type="project" value="InterPro"/>
</dbReference>
<dbReference type="Pfam" id="PF08393">
    <property type="entry name" value="DHC_N2"/>
    <property type="match status" value="1"/>
</dbReference>
<feature type="region of interest" description="Disordered" evidence="1">
    <location>
        <begin position="81"/>
        <end position="104"/>
    </location>
</feature>
<evidence type="ECO:0000259" key="2">
    <source>
        <dbReference type="Pfam" id="PF08393"/>
    </source>
</evidence>
<dbReference type="Gene3D" id="3.20.180.20">
    <property type="entry name" value="Dynein heavy chain, N-terminal domain 2"/>
    <property type="match status" value="1"/>
</dbReference>
<evidence type="ECO:0000256" key="1">
    <source>
        <dbReference type="SAM" id="MobiDB-lite"/>
    </source>
</evidence>
<feature type="compositionally biased region" description="Polar residues" evidence="1">
    <location>
        <begin position="93"/>
        <end position="104"/>
    </location>
</feature>
<dbReference type="OrthoDB" id="5593012at2759"/>
<dbReference type="EMBL" id="SNRW01007217">
    <property type="protein sequence ID" value="KAA6381621.1"/>
    <property type="molecule type" value="Genomic_DNA"/>
</dbReference>
<name>A0A5J4VGB8_9EUKA</name>
<dbReference type="InterPro" id="IPR026983">
    <property type="entry name" value="DHC"/>
</dbReference>
<evidence type="ECO:0000313" key="4">
    <source>
        <dbReference type="Proteomes" id="UP000324800"/>
    </source>
</evidence>
<dbReference type="PANTHER" id="PTHR45703">
    <property type="entry name" value="DYNEIN HEAVY CHAIN"/>
    <property type="match status" value="1"/>
</dbReference>
<gene>
    <name evidence="3" type="ORF">EZS28_022852</name>
</gene>
<dbReference type="GO" id="GO:0030286">
    <property type="term" value="C:dynein complex"/>
    <property type="evidence" value="ECO:0007669"/>
    <property type="project" value="InterPro"/>
</dbReference>
<protein>
    <submittedName>
        <fullName evidence="3">Putative axonemal dynein heavy chain</fullName>
    </submittedName>
</protein>
<accession>A0A5J4VGB8</accession>
<dbReference type="AlphaFoldDB" id="A0A5J4VGB8"/>
<sequence length="250" mass="28264">MQLQIHFVTVQKKNNNTPNQSRGTTPKYKLPYRVSDDFIKEDELLQILAQTADARAVQRFMSKCFDSINALTFASEATITGEKNSDDEPINDPSPTLTPSRTNTNKVPLEKLDYVTTMIIEICLLKFESEMRKSVNFDIRQALDAFTRMKRTEWFFKYPAQAILTVDQITWTLGCTNALDAKGSGANSKTVEEFLDKNKKDLQEAVILVHGQLATPERATVNTLIVFGVHARDIVEIIVREKLSSSNTLE</sequence>
<dbReference type="GO" id="GO:0007018">
    <property type="term" value="P:microtubule-based movement"/>
    <property type="evidence" value="ECO:0007669"/>
    <property type="project" value="InterPro"/>
</dbReference>
<dbReference type="Proteomes" id="UP000324800">
    <property type="component" value="Unassembled WGS sequence"/>
</dbReference>
<dbReference type="PANTHER" id="PTHR45703:SF36">
    <property type="entry name" value="DYNEIN HEAVY CHAIN, CYTOPLASMIC"/>
    <property type="match status" value="1"/>
</dbReference>
<organism evidence="3 4">
    <name type="scientific">Streblomastix strix</name>
    <dbReference type="NCBI Taxonomy" id="222440"/>
    <lineage>
        <taxon>Eukaryota</taxon>
        <taxon>Metamonada</taxon>
        <taxon>Preaxostyla</taxon>
        <taxon>Oxymonadida</taxon>
        <taxon>Streblomastigidae</taxon>
        <taxon>Streblomastix</taxon>
    </lineage>
</organism>
<dbReference type="Gene3D" id="1.20.58.1120">
    <property type="match status" value="1"/>
</dbReference>